<proteinExistence type="predicted"/>
<gene>
    <name evidence="1" type="ORF">K435DRAFT_775196</name>
</gene>
<evidence type="ECO:0000313" key="1">
    <source>
        <dbReference type="EMBL" id="THV03034.1"/>
    </source>
</evidence>
<name>A0A4S8MLG2_DENBC</name>
<dbReference type="Proteomes" id="UP000297245">
    <property type="component" value="Unassembled WGS sequence"/>
</dbReference>
<organism evidence="1 2">
    <name type="scientific">Dendrothele bispora (strain CBS 962.96)</name>
    <dbReference type="NCBI Taxonomy" id="1314807"/>
    <lineage>
        <taxon>Eukaryota</taxon>
        <taxon>Fungi</taxon>
        <taxon>Dikarya</taxon>
        <taxon>Basidiomycota</taxon>
        <taxon>Agaricomycotina</taxon>
        <taxon>Agaricomycetes</taxon>
        <taxon>Agaricomycetidae</taxon>
        <taxon>Agaricales</taxon>
        <taxon>Agaricales incertae sedis</taxon>
        <taxon>Dendrothele</taxon>
    </lineage>
</organism>
<sequence>PDSSLDRRLVLSIFTVDNVQRQLATAPNPYLCHLRTPHCSMSACVGIQRLPFWVAIFKLLSPSRYARRVWGLLRWYWFLLLHFRRLFSSGIWPPLSARCALLSSA</sequence>
<keyword evidence="2" id="KW-1185">Reference proteome</keyword>
<feature type="non-terminal residue" evidence="1">
    <location>
        <position position="1"/>
    </location>
</feature>
<protein>
    <submittedName>
        <fullName evidence="1">Uncharacterized protein</fullName>
    </submittedName>
</protein>
<accession>A0A4S8MLG2</accession>
<dbReference type="EMBL" id="ML179071">
    <property type="protein sequence ID" value="THV03034.1"/>
    <property type="molecule type" value="Genomic_DNA"/>
</dbReference>
<dbReference type="AlphaFoldDB" id="A0A4S8MLG2"/>
<reference evidence="1 2" key="1">
    <citation type="journal article" date="2019" name="Nat. Ecol. Evol.">
        <title>Megaphylogeny resolves global patterns of mushroom evolution.</title>
        <authorList>
            <person name="Varga T."/>
            <person name="Krizsan K."/>
            <person name="Foldi C."/>
            <person name="Dima B."/>
            <person name="Sanchez-Garcia M."/>
            <person name="Sanchez-Ramirez S."/>
            <person name="Szollosi G.J."/>
            <person name="Szarkandi J.G."/>
            <person name="Papp V."/>
            <person name="Albert L."/>
            <person name="Andreopoulos W."/>
            <person name="Angelini C."/>
            <person name="Antonin V."/>
            <person name="Barry K.W."/>
            <person name="Bougher N.L."/>
            <person name="Buchanan P."/>
            <person name="Buyck B."/>
            <person name="Bense V."/>
            <person name="Catcheside P."/>
            <person name="Chovatia M."/>
            <person name="Cooper J."/>
            <person name="Damon W."/>
            <person name="Desjardin D."/>
            <person name="Finy P."/>
            <person name="Geml J."/>
            <person name="Haridas S."/>
            <person name="Hughes K."/>
            <person name="Justo A."/>
            <person name="Karasinski D."/>
            <person name="Kautmanova I."/>
            <person name="Kiss B."/>
            <person name="Kocsube S."/>
            <person name="Kotiranta H."/>
            <person name="LaButti K.M."/>
            <person name="Lechner B.E."/>
            <person name="Liimatainen K."/>
            <person name="Lipzen A."/>
            <person name="Lukacs Z."/>
            <person name="Mihaltcheva S."/>
            <person name="Morgado L.N."/>
            <person name="Niskanen T."/>
            <person name="Noordeloos M.E."/>
            <person name="Ohm R.A."/>
            <person name="Ortiz-Santana B."/>
            <person name="Ovrebo C."/>
            <person name="Racz N."/>
            <person name="Riley R."/>
            <person name="Savchenko A."/>
            <person name="Shiryaev A."/>
            <person name="Soop K."/>
            <person name="Spirin V."/>
            <person name="Szebenyi C."/>
            <person name="Tomsovsky M."/>
            <person name="Tulloss R.E."/>
            <person name="Uehling J."/>
            <person name="Grigoriev I.V."/>
            <person name="Vagvolgyi C."/>
            <person name="Papp T."/>
            <person name="Martin F.M."/>
            <person name="Miettinen O."/>
            <person name="Hibbett D.S."/>
            <person name="Nagy L.G."/>
        </authorList>
    </citation>
    <scope>NUCLEOTIDE SEQUENCE [LARGE SCALE GENOMIC DNA]</scope>
    <source>
        <strain evidence="1 2">CBS 962.96</strain>
    </source>
</reference>
<evidence type="ECO:0000313" key="2">
    <source>
        <dbReference type="Proteomes" id="UP000297245"/>
    </source>
</evidence>